<dbReference type="GO" id="GO:0003677">
    <property type="term" value="F:DNA binding"/>
    <property type="evidence" value="ECO:0007669"/>
    <property type="project" value="UniProtKB-KW"/>
</dbReference>
<evidence type="ECO:0000313" key="8">
    <source>
        <dbReference type="Proteomes" id="UP000014400"/>
    </source>
</evidence>
<evidence type="ECO:0000256" key="3">
    <source>
        <dbReference type="ARBA" id="ARBA00023152"/>
    </source>
</evidence>
<keyword evidence="3" id="KW-0324">Glycolysis</keyword>
<dbReference type="InterPro" id="IPR035472">
    <property type="entry name" value="RpiR-like_SIS"/>
</dbReference>
<dbReference type="PROSITE" id="PS51071">
    <property type="entry name" value="HTH_RPIR"/>
    <property type="match status" value="1"/>
</dbReference>
<dbReference type="PANTHER" id="PTHR30514:SF18">
    <property type="entry name" value="RPIR-FAMILY TRANSCRIPTIONAL REGULATOR"/>
    <property type="match status" value="1"/>
</dbReference>
<gene>
    <name evidence="7" type="ORF">HMPREF1476_00555</name>
</gene>
<dbReference type="CDD" id="cd05013">
    <property type="entry name" value="SIS_RpiR"/>
    <property type="match status" value="1"/>
</dbReference>
<dbReference type="InterPro" id="IPR047640">
    <property type="entry name" value="RpiR-like"/>
</dbReference>
<evidence type="ECO:0000256" key="4">
    <source>
        <dbReference type="ARBA" id="ARBA00023163"/>
    </source>
</evidence>
<dbReference type="SUPFAM" id="SSF53697">
    <property type="entry name" value="SIS domain"/>
    <property type="match status" value="1"/>
</dbReference>
<keyword evidence="8" id="KW-1185">Reference proteome</keyword>
<keyword evidence="4" id="KW-0804">Transcription</keyword>
<sequence>MSLLDRLHAAADSRKRNAAVLSRFFLKERLSIENMTLEEVARHCEVSVSTTIRFIRYLGYDTYADFKEDIFDSLRGIEETSQWFKQRSPKGTTVEIMKQIVHSEVSVLERLLAEFDEANYEKFQLLLSEQDRVFVLGQQSSASMARSFVYELGKVRRDVFLIDSMSDVSSHLISYSSERDLTVVFGFPRYPKNILNAVKSLKRHGCKVVSLTNSKRSPFVDYSDVWLQIYLEYYSFTTGYAPIMASLNLIIIDYCHRNYEEAKDRMREFELSNKAHKVFVSDL</sequence>
<dbReference type="EMBL" id="ATCF01000010">
    <property type="protein sequence ID" value="EPE00775.1"/>
    <property type="molecule type" value="Genomic_DNA"/>
</dbReference>
<dbReference type="PROSITE" id="PS51464">
    <property type="entry name" value="SIS"/>
    <property type="match status" value="1"/>
</dbReference>
<dbReference type="InterPro" id="IPR046348">
    <property type="entry name" value="SIS_dom_sf"/>
</dbReference>
<evidence type="ECO:0000256" key="2">
    <source>
        <dbReference type="ARBA" id="ARBA00023125"/>
    </source>
</evidence>
<comment type="caution">
    <text evidence="7">The sequence shown here is derived from an EMBL/GenBank/DDBJ whole genome shotgun (WGS) entry which is preliminary data.</text>
</comment>
<dbReference type="Pfam" id="PF01380">
    <property type="entry name" value="SIS"/>
    <property type="match status" value="1"/>
</dbReference>
<dbReference type="InterPro" id="IPR000281">
    <property type="entry name" value="HTH_RpiR"/>
</dbReference>
<dbReference type="eggNOG" id="COG1737">
    <property type="taxonomic scope" value="Bacteria"/>
</dbReference>
<feature type="domain" description="SIS" evidence="6">
    <location>
        <begin position="123"/>
        <end position="260"/>
    </location>
</feature>
<dbReference type="PATRIC" id="fig|1203554.3.peg.537"/>
<organism evidence="7 8">
    <name type="scientific">Sutterella wadsworthensis HGA0223</name>
    <dbReference type="NCBI Taxonomy" id="1203554"/>
    <lineage>
        <taxon>Bacteria</taxon>
        <taxon>Pseudomonadati</taxon>
        <taxon>Pseudomonadota</taxon>
        <taxon>Betaproteobacteria</taxon>
        <taxon>Burkholderiales</taxon>
        <taxon>Sutterellaceae</taxon>
        <taxon>Sutterella</taxon>
    </lineage>
</organism>
<dbReference type="AlphaFoldDB" id="S3CJU0"/>
<evidence type="ECO:0000256" key="1">
    <source>
        <dbReference type="ARBA" id="ARBA00023015"/>
    </source>
</evidence>
<dbReference type="GO" id="GO:0003700">
    <property type="term" value="F:DNA-binding transcription factor activity"/>
    <property type="evidence" value="ECO:0007669"/>
    <property type="project" value="InterPro"/>
</dbReference>
<protein>
    <recommendedName>
        <fullName evidence="9">HTH rpiR-type domain-containing protein</fullName>
    </recommendedName>
</protein>
<keyword evidence="2" id="KW-0238">DNA-binding</keyword>
<dbReference type="HOGENOM" id="CLU_055769_1_1_4"/>
<dbReference type="PANTHER" id="PTHR30514">
    <property type="entry name" value="GLUCOKINASE"/>
    <property type="match status" value="1"/>
</dbReference>
<dbReference type="InterPro" id="IPR009057">
    <property type="entry name" value="Homeodomain-like_sf"/>
</dbReference>
<dbReference type="Proteomes" id="UP000014400">
    <property type="component" value="Unassembled WGS sequence"/>
</dbReference>
<evidence type="ECO:0000313" key="7">
    <source>
        <dbReference type="EMBL" id="EPE00775.1"/>
    </source>
</evidence>
<evidence type="ECO:0008006" key="9">
    <source>
        <dbReference type="Google" id="ProtNLM"/>
    </source>
</evidence>
<dbReference type="SUPFAM" id="SSF46689">
    <property type="entry name" value="Homeodomain-like"/>
    <property type="match status" value="1"/>
</dbReference>
<dbReference type="RefSeq" id="WP_016473927.1">
    <property type="nucleotide sequence ID" value="NZ_KE150480.1"/>
</dbReference>
<dbReference type="InterPro" id="IPR036388">
    <property type="entry name" value="WH-like_DNA-bd_sf"/>
</dbReference>
<accession>S3CJU0</accession>
<dbReference type="Gene3D" id="1.10.10.10">
    <property type="entry name" value="Winged helix-like DNA-binding domain superfamily/Winged helix DNA-binding domain"/>
    <property type="match status" value="1"/>
</dbReference>
<dbReference type="GO" id="GO:0097367">
    <property type="term" value="F:carbohydrate derivative binding"/>
    <property type="evidence" value="ECO:0007669"/>
    <property type="project" value="InterPro"/>
</dbReference>
<feature type="domain" description="HTH rpiR-type" evidence="5">
    <location>
        <begin position="1"/>
        <end position="77"/>
    </location>
</feature>
<dbReference type="GO" id="GO:0006096">
    <property type="term" value="P:glycolytic process"/>
    <property type="evidence" value="ECO:0007669"/>
    <property type="project" value="UniProtKB-KW"/>
</dbReference>
<dbReference type="InterPro" id="IPR001347">
    <property type="entry name" value="SIS_dom"/>
</dbReference>
<evidence type="ECO:0000259" key="6">
    <source>
        <dbReference type="PROSITE" id="PS51464"/>
    </source>
</evidence>
<proteinExistence type="predicted"/>
<name>S3CJU0_9BURK</name>
<dbReference type="Gene3D" id="3.40.50.10490">
    <property type="entry name" value="Glucose-6-phosphate isomerase like protein, domain 1"/>
    <property type="match status" value="1"/>
</dbReference>
<dbReference type="STRING" id="1203554.HMPREF1476_00555"/>
<keyword evidence="1" id="KW-0805">Transcription regulation</keyword>
<reference evidence="7 8" key="1">
    <citation type="submission" date="2013-04" db="EMBL/GenBank/DDBJ databases">
        <title>The Genome Sequence of Sutterella wadsworthensis HGA0223.</title>
        <authorList>
            <consortium name="The Broad Institute Genomics Platform"/>
            <person name="Earl A."/>
            <person name="Ward D."/>
            <person name="Feldgarden M."/>
            <person name="Gevers D."/>
            <person name="Schmidt T.M."/>
            <person name="Dover J."/>
            <person name="Dai D."/>
            <person name="Walker B."/>
            <person name="Young S."/>
            <person name="Zeng Q."/>
            <person name="Gargeya S."/>
            <person name="Fitzgerald M."/>
            <person name="Haas B."/>
            <person name="Abouelleil A."/>
            <person name="Allen A.W."/>
            <person name="Alvarado L."/>
            <person name="Arachchi H.M."/>
            <person name="Berlin A.M."/>
            <person name="Chapman S.B."/>
            <person name="Gainer-Dewar J."/>
            <person name="Goldberg J."/>
            <person name="Griggs A."/>
            <person name="Gujja S."/>
            <person name="Hansen M."/>
            <person name="Howarth C."/>
            <person name="Imamovic A."/>
            <person name="Ireland A."/>
            <person name="Larimer J."/>
            <person name="McCowan C."/>
            <person name="Murphy C."/>
            <person name="Pearson M."/>
            <person name="Poon T.W."/>
            <person name="Priest M."/>
            <person name="Roberts A."/>
            <person name="Saif S."/>
            <person name="Shea T."/>
            <person name="Sisk P."/>
            <person name="Sykes S."/>
            <person name="Wortman J."/>
            <person name="Nusbaum C."/>
            <person name="Birren B."/>
        </authorList>
    </citation>
    <scope>NUCLEOTIDE SEQUENCE [LARGE SCALE GENOMIC DNA]</scope>
    <source>
        <strain evidence="7 8">HGA0223</strain>
    </source>
</reference>
<evidence type="ECO:0000259" key="5">
    <source>
        <dbReference type="PROSITE" id="PS51071"/>
    </source>
</evidence>